<comment type="subcellular location">
    <subcellularLocation>
        <location evidence="1">Nucleus</location>
    </subcellularLocation>
</comment>
<protein>
    <submittedName>
        <fullName evidence="4">DNA repair protein RAD51D</fullName>
    </submittedName>
</protein>
<organism evidence="4 5">
    <name type="scientific">Skeletonema marinoi</name>
    <dbReference type="NCBI Taxonomy" id="267567"/>
    <lineage>
        <taxon>Eukaryota</taxon>
        <taxon>Sar</taxon>
        <taxon>Stramenopiles</taxon>
        <taxon>Ochrophyta</taxon>
        <taxon>Bacillariophyta</taxon>
        <taxon>Coscinodiscophyceae</taxon>
        <taxon>Thalassiosirophycidae</taxon>
        <taxon>Thalassiosirales</taxon>
        <taxon>Skeletonemataceae</taxon>
        <taxon>Skeletonema</taxon>
        <taxon>Skeletonema marinoi-dohrnii complex</taxon>
    </lineage>
</organism>
<dbReference type="Gene3D" id="3.40.50.300">
    <property type="entry name" value="P-loop containing nucleotide triphosphate hydrolases"/>
    <property type="match status" value="1"/>
</dbReference>
<dbReference type="InterPro" id="IPR051988">
    <property type="entry name" value="HRR_RAD51_Paralog"/>
</dbReference>
<dbReference type="AlphaFoldDB" id="A0AAD8Y4S0"/>
<accession>A0AAD8Y4S0</accession>
<dbReference type="EMBL" id="JATAAI010000019">
    <property type="protein sequence ID" value="KAK1739158.1"/>
    <property type="molecule type" value="Genomic_DNA"/>
</dbReference>
<reference evidence="4" key="1">
    <citation type="submission" date="2023-06" db="EMBL/GenBank/DDBJ databases">
        <title>Survivors Of The Sea: Transcriptome response of Skeletonema marinoi to long-term dormancy.</title>
        <authorList>
            <person name="Pinder M.I.M."/>
            <person name="Kourtchenko O."/>
            <person name="Robertson E.K."/>
            <person name="Larsson T."/>
            <person name="Maumus F."/>
            <person name="Osuna-Cruz C.M."/>
            <person name="Vancaester E."/>
            <person name="Stenow R."/>
            <person name="Vandepoele K."/>
            <person name="Ploug H."/>
            <person name="Bruchert V."/>
            <person name="Godhe A."/>
            <person name="Topel M."/>
        </authorList>
    </citation>
    <scope>NUCLEOTIDE SEQUENCE</scope>
    <source>
        <strain evidence="4">R05AC</strain>
    </source>
</reference>
<gene>
    <name evidence="4" type="ORF">QTG54_010474</name>
</gene>
<dbReference type="GO" id="GO:0033063">
    <property type="term" value="C:Rad51B-Rad51C-Rad51D-XRCC2 complex"/>
    <property type="evidence" value="ECO:0007669"/>
    <property type="project" value="TreeGrafter"/>
</dbReference>
<dbReference type="GO" id="GO:0005815">
    <property type="term" value="C:microtubule organizing center"/>
    <property type="evidence" value="ECO:0007669"/>
    <property type="project" value="TreeGrafter"/>
</dbReference>
<dbReference type="GO" id="GO:0000724">
    <property type="term" value="P:double-strand break repair via homologous recombination"/>
    <property type="evidence" value="ECO:0007669"/>
    <property type="project" value="TreeGrafter"/>
</dbReference>
<keyword evidence="2" id="KW-0539">Nucleus</keyword>
<dbReference type="GO" id="GO:0000400">
    <property type="term" value="F:four-way junction DNA binding"/>
    <property type="evidence" value="ECO:0007669"/>
    <property type="project" value="TreeGrafter"/>
</dbReference>
<evidence type="ECO:0000256" key="2">
    <source>
        <dbReference type="ARBA" id="ARBA00023242"/>
    </source>
</evidence>
<feature type="region of interest" description="Disordered" evidence="3">
    <location>
        <begin position="449"/>
        <end position="468"/>
    </location>
</feature>
<dbReference type="GO" id="GO:0000723">
    <property type="term" value="P:telomere maintenance"/>
    <property type="evidence" value="ECO:0007669"/>
    <property type="project" value="TreeGrafter"/>
</dbReference>
<sequence>MPTMRQTGINPETHEKLCGTKRALSPSSSFVPIRTPSALLARDPHQLSSSLQVSLDSIKKLRSTVAECVVMDPFVGHGGRAAEIMEGVSTFCRNNATTNNNNNDGQEKNDNDDDDRPPPMTAGAVTALDLYAQTLLTKRLYLNTNNKQHSPSLEYISTGSSALDQLLLPDTTYSSFEEGCNLSSSPFHIPTLDCYNNNNNLSSPTLNNNNHTSSSCKGGIPYGQITELSGKTSSGKTQLALTITAHALLVNNLQVKYLIAGGGGGSSRMAISRRLSAICIGVARSQLLWKRRQQQQQQRGEGNQEIDGNNIMMNIDKEAKLIASKCLERVTIAIVHDAYSLLGSLVQIENEELSYRTNNPHHCDDNNQKGTLVVIDSISGCLGHHIYSDLTLGASLSNQVSLTLRQMTRSFDGHFDSGTTATSTDVLCQNPPRRFAVVVINGTVGKGANDNSGSELNNGMKTSSSSSSYKPAMGRYWHGGDMGLWLEENDDEAACSGNGNSTAMSFYDGNVPGLSRSSEKVVTVTLQWHYGKSLGDVDGSARGEECGGRHEARFVIRAGGVADV</sequence>
<feature type="region of interest" description="Disordered" evidence="3">
    <location>
        <begin position="96"/>
        <end position="122"/>
    </location>
</feature>
<evidence type="ECO:0000256" key="1">
    <source>
        <dbReference type="ARBA" id="ARBA00004123"/>
    </source>
</evidence>
<dbReference type="PANTHER" id="PTHR46457:SF1">
    <property type="entry name" value="DNA REPAIR PROTEIN RAD51 HOMOLOG 4"/>
    <property type="match status" value="1"/>
</dbReference>
<evidence type="ECO:0000313" key="5">
    <source>
        <dbReference type="Proteomes" id="UP001224775"/>
    </source>
</evidence>
<dbReference type="GO" id="GO:0005657">
    <property type="term" value="C:replication fork"/>
    <property type="evidence" value="ECO:0007669"/>
    <property type="project" value="TreeGrafter"/>
</dbReference>
<keyword evidence="5" id="KW-1185">Reference proteome</keyword>
<proteinExistence type="predicted"/>
<comment type="caution">
    <text evidence="4">The sequence shown here is derived from an EMBL/GenBank/DDBJ whole genome shotgun (WGS) entry which is preliminary data.</text>
</comment>
<dbReference type="SUPFAM" id="SSF52540">
    <property type="entry name" value="P-loop containing nucleoside triphosphate hydrolases"/>
    <property type="match status" value="1"/>
</dbReference>
<feature type="compositionally biased region" description="Polar residues" evidence="3">
    <location>
        <begin position="449"/>
        <end position="462"/>
    </location>
</feature>
<dbReference type="GO" id="GO:0008094">
    <property type="term" value="F:ATP-dependent activity, acting on DNA"/>
    <property type="evidence" value="ECO:0007669"/>
    <property type="project" value="TreeGrafter"/>
</dbReference>
<dbReference type="InterPro" id="IPR027417">
    <property type="entry name" value="P-loop_NTPase"/>
</dbReference>
<evidence type="ECO:0000256" key="3">
    <source>
        <dbReference type="SAM" id="MobiDB-lite"/>
    </source>
</evidence>
<dbReference type="Proteomes" id="UP001224775">
    <property type="component" value="Unassembled WGS sequence"/>
</dbReference>
<dbReference type="GO" id="GO:0003697">
    <property type="term" value="F:single-stranded DNA binding"/>
    <property type="evidence" value="ECO:0007669"/>
    <property type="project" value="TreeGrafter"/>
</dbReference>
<dbReference type="PANTHER" id="PTHR46457">
    <property type="entry name" value="DNA REPAIR PROTEIN RAD51 HOMOLOG 4"/>
    <property type="match status" value="1"/>
</dbReference>
<dbReference type="GO" id="GO:0042148">
    <property type="term" value="P:DNA strand invasion"/>
    <property type="evidence" value="ECO:0007669"/>
    <property type="project" value="TreeGrafter"/>
</dbReference>
<name>A0AAD8Y4S0_9STRA</name>
<evidence type="ECO:0000313" key="4">
    <source>
        <dbReference type="EMBL" id="KAK1739158.1"/>
    </source>
</evidence>
<dbReference type="GO" id="GO:0007131">
    <property type="term" value="P:reciprocal meiotic recombination"/>
    <property type="evidence" value="ECO:0007669"/>
    <property type="project" value="TreeGrafter"/>
</dbReference>